<accession>A0A140G763</accession>
<dbReference type="OrthoDB" id="26328at10239"/>
<name>A0A140G763_9CAUD</name>
<dbReference type="KEGG" id="vg:29125676"/>
<reference evidence="2" key="1">
    <citation type="submission" date="2016-02" db="EMBL/GenBank/DDBJ databases">
        <authorList>
            <person name="Wen L."/>
            <person name="He K."/>
            <person name="Yang H."/>
        </authorList>
    </citation>
    <scope>NUCLEOTIDE SEQUENCE [LARGE SCALE GENOMIC DNA]</scope>
</reference>
<evidence type="ECO:0000313" key="1">
    <source>
        <dbReference type="EMBL" id="AMM44498.1"/>
    </source>
</evidence>
<proteinExistence type="predicted"/>
<dbReference type="EMBL" id="KU647629">
    <property type="protein sequence ID" value="AMM44498.1"/>
    <property type="molecule type" value="Genomic_DNA"/>
</dbReference>
<dbReference type="GeneID" id="29125676"/>
<dbReference type="RefSeq" id="YP_009303105.1">
    <property type="nucleotide sequence ID" value="NC_031252.1"/>
</dbReference>
<evidence type="ECO:0000313" key="2">
    <source>
        <dbReference type="Proteomes" id="UP000204546"/>
    </source>
</evidence>
<protein>
    <submittedName>
        <fullName evidence="1">Helix-turn-helix DNA binding domain protein</fullName>
    </submittedName>
</protein>
<dbReference type="Proteomes" id="UP000204546">
    <property type="component" value="Segment"/>
</dbReference>
<organism evidence="1 2">
    <name type="scientific">Arthrobacter phage BarretLemon</name>
    <dbReference type="NCBI Taxonomy" id="1796994"/>
    <lineage>
        <taxon>Viruses</taxon>
        <taxon>Duplodnaviria</taxon>
        <taxon>Heunggongvirae</taxon>
        <taxon>Uroviricota</taxon>
        <taxon>Caudoviricetes</taxon>
        <taxon>Berryhillviridae</taxon>
        <taxon>Marthavirus</taxon>
        <taxon>Marthavirus barretlemon</taxon>
    </lineage>
</organism>
<gene>
    <name evidence="1" type="primary">36</name>
    <name evidence="1" type="ORF">BARRETLEMON_36</name>
</gene>
<keyword evidence="2" id="KW-1185">Reference proteome</keyword>
<sequence>MTREGLYVRGVEHSAAKLRDADVVRMREIAAGERITLRELATRFGVTTTAVHRIITGAGWAHLDGPIREPRSYTKRK</sequence>